<gene>
    <name evidence="1" type="ORF">UABAM_04752</name>
</gene>
<name>A0A5S9IRP2_UABAM</name>
<dbReference type="RefSeq" id="WP_151970426.1">
    <property type="nucleotide sequence ID" value="NZ_AP019860.1"/>
</dbReference>
<dbReference type="Proteomes" id="UP000326354">
    <property type="component" value="Chromosome"/>
</dbReference>
<organism evidence="1 2">
    <name type="scientific">Uabimicrobium amorphum</name>
    <dbReference type="NCBI Taxonomy" id="2596890"/>
    <lineage>
        <taxon>Bacteria</taxon>
        <taxon>Pseudomonadati</taxon>
        <taxon>Planctomycetota</taxon>
        <taxon>Candidatus Uabimicrobiia</taxon>
        <taxon>Candidatus Uabimicrobiales</taxon>
        <taxon>Candidatus Uabimicrobiaceae</taxon>
        <taxon>Candidatus Uabimicrobium</taxon>
    </lineage>
</organism>
<dbReference type="AlphaFoldDB" id="A0A5S9IRP2"/>
<dbReference type="KEGG" id="uam:UABAM_04752"/>
<keyword evidence="2" id="KW-1185">Reference proteome</keyword>
<proteinExistence type="predicted"/>
<accession>A0A5S9IRP2</accession>
<evidence type="ECO:0000313" key="2">
    <source>
        <dbReference type="Proteomes" id="UP000326354"/>
    </source>
</evidence>
<sequence length="149" mass="17309">MTKSSVLSDDQVIQFINNNFVALSVNITTNGFPPEIRGLEKYRKAYKSLEFILENYFFGHVVVGSDGKFMFGHSGSGIKDLYEISPCYHPDKYLRFLQRSLVLFNRCQKIRSDMTLNYQEKYARLEVLGQEIVDFINVYDNLQANKDKL</sequence>
<reference evidence="1 2" key="1">
    <citation type="submission" date="2019-08" db="EMBL/GenBank/DDBJ databases">
        <title>Complete genome sequence of Candidatus Uab amorphum.</title>
        <authorList>
            <person name="Shiratori T."/>
            <person name="Suzuki S."/>
            <person name="Kakizawa Y."/>
            <person name="Ishida K."/>
        </authorList>
    </citation>
    <scope>NUCLEOTIDE SEQUENCE [LARGE SCALE GENOMIC DNA]</scope>
    <source>
        <strain evidence="1 2">SRT547</strain>
    </source>
</reference>
<evidence type="ECO:0000313" key="1">
    <source>
        <dbReference type="EMBL" id="BBM86366.1"/>
    </source>
</evidence>
<dbReference type="EMBL" id="AP019860">
    <property type="protein sequence ID" value="BBM86366.1"/>
    <property type="molecule type" value="Genomic_DNA"/>
</dbReference>
<protein>
    <submittedName>
        <fullName evidence="1">Uncharacterized protein</fullName>
    </submittedName>
</protein>